<evidence type="ECO:0000313" key="5">
    <source>
        <dbReference type="Proteomes" id="UP000800040"/>
    </source>
</evidence>
<feature type="compositionally biased region" description="Low complexity" evidence="2">
    <location>
        <begin position="32"/>
        <end position="48"/>
    </location>
</feature>
<sequence length="427" mass="45819">MGLFGKKKDKDGDGGDSNRSALFGSRKGKASPGGQNPYAAPAANADPYAQPPPSYSSPGGQDASYRQEKTPAVTGPGQGFGQQRPGGYGAGGGSYGSQSGYGNDRFGGGSGSAPPQRPGGYGGLGRTASNDTMTTDAGRNELFGNAPQRQQAQPPQQQAPGGSGQSAAYGGGAAGGYGATPGGYGTYEDRKLTAEEQEEEDIDATKQEIKFMKQKDVASTRNALRLAEQALETGRGTLATMASQGERIHKYIDYTERNLDLASIQSDRASGQTKELTRVNASMFSVVPNPFTGNSKREREMQRKMDEHQNARDTREATARAKWESGARANEVQRSMQTAGQQQKNKSSLEERAKYQFESDEEGDAMEKEINENLGQLHGMARGLNQLGRAMGEEVDQQNVHITRITGKTDMVDDKIARNRLKLDRIR</sequence>
<dbReference type="InterPro" id="IPR000727">
    <property type="entry name" value="T_SNARE_dom"/>
</dbReference>
<dbReference type="PANTHER" id="PTHR19305:SF9">
    <property type="entry name" value="SYNAPTOSOMAL-ASSOCIATED PROTEIN 29"/>
    <property type="match status" value="1"/>
</dbReference>
<dbReference type="CDD" id="cd15857">
    <property type="entry name" value="SNARE_SEC9C"/>
    <property type="match status" value="1"/>
</dbReference>
<dbReference type="GO" id="GO:0019905">
    <property type="term" value="F:syntaxin binding"/>
    <property type="evidence" value="ECO:0007669"/>
    <property type="project" value="TreeGrafter"/>
</dbReference>
<dbReference type="GO" id="GO:0005484">
    <property type="term" value="F:SNAP receptor activity"/>
    <property type="evidence" value="ECO:0007669"/>
    <property type="project" value="TreeGrafter"/>
</dbReference>
<accession>A0A6A5KDB8</accession>
<dbReference type="GO" id="GO:0006887">
    <property type="term" value="P:exocytosis"/>
    <property type="evidence" value="ECO:0007669"/>
    <property type="project" value="TreeGrafter"/>
</dbReference>
<feature type="compositionally biased region" description="Gly residues" evidence="2">
    <location>
        <begin position="161"/>
        <end position="185"/>
    </location>
</feature>
<name>A0A6A5KDB8_9PLEO</name>
<evidence type="ECO:0000256" key="1">
    <source>
        <dbReference type="ARBA" id="ARBA00009480"/>
    </source>
</evidence>
<dbReference type="Proteomes" id="UP000800040">
    <property type="component" value="Unassembled WGS sequence"/>
</dbReference>
<feature type="compositionally biased region" description="Polar residues" evidence="2">
    <location>
        <begin position="332"/>
        <end position="346"/>
    </location>
</feature>
<feature type="compositionally biased region" description="Low complexity" evidence="2">
    <location>
        <begin position="150"/>
        <end position="160"/>
    </location>
</feature>
<feature type="compositionally biased region" description="Basic and acidic residues" evidence="2">
    <location>
        <begin position="1"/>
        <end position="13"/>
    </location>
</feature>
<dbReference type="GO" id="GO:0005886">
    <property type="term" value="C:plasma membrane"/>
    <property type="evidence" value="ECO:0007669"/>
    <property type="project" value="TreeGrafter"/>
</dbReference>
<organism evidence="4 5">
    <name type="scientific">Decorospora gaudefroyi</name>
    <dbReference type="NCBI Taxonomy" id="184978"/>
    <lineage>
        <taxon>Eukaryota</taxon>
        <taxon>Fungi</taxon>
        <taxon>Dikarya</taxon>
        <taxon>Ascomycota</taxon>
        <taxon>Pezizomycotina</taxon>
        <taxon>Dothideomycetes</taxon>
        <taxon>Pleosporomycetidae</taxon>
        <taxon>Pleosporales</taxon>
        <taxon>Pleosporineae</taxon>
        <taxon>Pleosporaceae</taxon>
        <taxon>Decorospora</taxon>
    </lineage>
</organism>
<feature type="region of interest" description="Disordered" evidence="2">
    <location>
        <begin position="287"/>
        <end position="351"/>
    </location>
</feature>
<dbReference type="EMBL" id="ML975304">
    <property type="protein sequence ID" value="KAF1834319.1"/>
    <property type="molecule type" value="Genomic_DNA"/>
</dbReference>
<feature type="compositionally biased region" description="Polar residues" evidence="2">
    <location>
        <begin position="127"/>
        <end position="137"/>
    </location>
</feature>
<dbReference type="Gene3D" id="1.20.5.110">
    <property type="match status" value="2"/>
</dbReference>
<dbReference type="GO" id="GO:0006906">
    <property type="term" value="P:vesicle fusion"/>
    <property type="evidence" value="ECO:0007669"/>
    <property type="project" value="TreeGrafter"/>
</dbReference>
<dbReference type="SMART" id="SM00397">
    <property type="entry name" value="t_SNARE"/>
    <property type="match status" value="1"/>
</dbReference>
<keyword evidence="5" id="KW-1185">Reference proteome</keyword>
<dbReference type="SUPFAM" id="SSF58038">
    <property type="entry name" value="SNARE fusion complex"/>
    <property type="match status" value="2"/>
</dbReference>
<reference evidence="4" key="1">
    <citation type="submission" date="2020-01" db="EMBL/GenBank/DDBJ databases">
        <authorList>
            <consortium name="DOE Joint Genome Institute"/>
            <person name="Haridas S."/>
            <person name="Albert R."/>
            <person name="Binder M."/>
            <person name="Bloem J."/>
            <person name="Labutti K."/>
            <person name="Salamov A."/>
            <person name="Andreopoulos B."/>
            <person name="Baker S.E."/>
            <person name="Barry K."/>
            <person name="Bills G."/>
            <person name="Bluhm B.H."/>
            <person name="Cannon C."/>
            <person name="Castanera R."/>
            <person name="Culley D.E."/>
            <person name="Daum C."/>
            <person name="Ezra D."/>
            <person name="Gonzalez J.B."/>
            <person name="Henrissat B."/>
            <person name="Kuo A."/>
            <person name="Liang C."/>
            <person name="Lipzen A."/>
            <person name="Lutzoni F."/>
            <person name="Magnuson J."/>
            <person name="Mondo S."/>
            <person name="Nolan M."/>
            <person name="Ohm R."/>
            <person name="Pangilinan J."/>
            <person name="Park H.-J."/>
            <person name="Ramirez L."/>
            <person name="Alfaro M."/>
            <person name="Sun H."/>
            <person name="Tritt A."/>
            <person name="Yoshinaga Y."/>
            <person name="Zwiers L.-H."/>
            <person name="Turgeon B.G."/>
            <person name="Goodwin S.B."/>
            <person name="Spatafora J.W."/>
            <person name="Crous P.W."/>
            <person name="Grigoriev I.V."/>
        </authorList>
    </citation>
    <scope>NUCLEOTIDE SEQUENCE</scope>
    <source>
        <strain evidence="4">P77</strain>
    </source>
</reference>
<feature type="compositionally biased region" description="Gly residues" evidence="2">
    <location>
        <begin position="76"/>
        <end position="95"/>
    </location>
</feature>
<dbReference type="CDD" id="cd15886">
    <property type="entry name" value="SNARE_SEC9N"/>
    <property type="match status" value="1"/>
</dbReference>
<feature type="domain" description="T-SNARE coiled-coil homology" evidence="3">
    <location>
        <begin position="364"/>
        <end position="426"/>
    </location>
</feature>
<proteinExistence type="inferred from homology"/>
<protein>
    <recommendedName>
        <fullName evidence="3">t-SNARE coiled-coil homology domain-containing protein</fullName>
    </recommendedName>
</protein>
<evidence type="ECO:0000313" key="4">
    <source>
        <dbReference type="EMBL" id="KAF1834319.1"/>
    </source>
</evidence>
<dbReference type="GO" id="GO:0031201">
    <property type="term" value="C:SNARE complex"/>
    <property type="evidence" value="ECO:0007669"/>
    <property type="project" value="TreeGrafter"/>
</dbReference>
<gene>
    <name evidence="4" type="ORF">BDW02DRAFT_579726</name>
</gene>
<comment type="similarity">
    <text evidence="1">Belongs to the SNAP-25 family.</text>
</comment>
<feature type="region of interest" description="Disordered" evidence="2">
    <location>
        <begin position="1"/>
        <end position="202"/>
    </location>
</feature>
<dbReference type="PANTHER" id="PTHR19305">
    <property type="entry name" value="SYNAPTOSOMAL ASSOCIATED PROTEIN"/>
    <property type="match status" value="1"/>
</dbReference>
<dbReference type="AlphaFoldDB" id="A0A6A5KDB8"/>
<dbReference type="OrthoDB" id="18679at2759"/>
<evidence type="ECO:0000259" key="3">
    <source>
        <dbReference type="PROSITE" id="PS50192"/>
    </source>
</evidence>
<dbReference type="PROSITE" id="PS50192">
    <property type="entry name" value="T_SNARE"/>
    <property type="match status" value="1"/>
</dbReference>
<evidence type="ECO:0000256" key="2">
    <source>
        <dbReference type="SAM" id="MobiDB-lite"/>
    </source>
</evidence>
<feature type="compositionally biased region" description="Basic and acidic residues" evidence="2">
    <location>
        <begin position="295"/>
        <end position="325"/>
    </location>
</feature>